<reference evidence="1" key="2">
    <citation type="submission" date="2019-01" db="EMBL/GenBank/DDBJ databases">
        <authorList>
            <consortium name="NCBI Pathogen Detection Project"/>
        </authorList>
    </citation>
    <scope>NUCLEOTIDE SEQUENCE</scope>
    <source>
        <strain evidence="1">BCW_3452</strain>
    </source>
</reference>
<sequence length="93" mass="10950">MNRIKYPNARTFFLNQATKWGMDGFTVPQMATEMHNDGSVYPNLNQQQIQTRIATYAKKFCTEFDPRESILEPLKAKHYRLNFEHHTDIKSAK</sequence>
<organism evidence="1">
    <name type="scientific">Vibrio vulnificus</name>
    <dbReference type="NCBI Taxonomy" id="672"/>
    <lineage>
        <taxon>Bacteria</taxon>
        <taxon>Pseudomonadati</taxon>
        <taxon>Pseudomonadota</taxon>
        <taxon>Gammaproteobacteria</taxon>
        <taxon>Vibrionales</taxon>
        <taxon>Vibrionaceae</taxon>
        <taxon>Vibrio</taxon>
    </lineage>
</organism>
<comment type="caution">
    <text evidence="1">The sequence shown here is derived from an EMBL/GenBank/DDBJ whole genome shotgun (WGS) entry which is preliminary data.</text>
</comment>
<protein>
    <submittedName>
        <fullName evidence="1">Uncharacterized protein</fullName>
    </submittedName>
</protein>
<dbReference type="EMBL" id="DACRBY010000020">
    <property type="protein sequence ID" value="HAS8541276.1"/>
    <property type="molecule type" value="Genomic_DNA"/>
</dbReference>
<gene>
    <name evidence="1" type="ORF">I7730_15950</name>
</gene>
<dbReference type="Proteomes" id="UP000863257">
    <property type="component" value="Unassembled WGS sequence"/>
</dbReference>
<reference evidence="1" key="1">
    <citation type="journal article" date="2018" name="Genome Biol.">
        <title>SKESA: strategic k-mer extension for scrupulous assemblies.</title>
        <authorList>
            <person name="Souvorov A."/>
            <person name="Agarwala R."/>
            <person name="Lipman D.J."/>
        </authorList>
    </citation>
    <scope>NUCLEOTIDE SEQUENCE</scope>
    <source>
        <strain evidence="1">BCW_3452</strain>
    </source>
</reference>
<proteinExistence type="predicted"/>
<evidence type="ECO:0000313" key="1">
    <source>
        <dbReference type="EMBL" id="HAS8541276.1"/>
    </source>
</evidence>
<dbReference type="AlphaFoldDB" id="A0A8H9N1V4"/>
<name>A0A8H9N1V4_VIBVL</name>
<accession>A0A8H9N1V4</accession>